<reference evidence="3 4" key="1">
    <citation type="submission" date="2018-06" db="EMBL/GenBank/DDBJ databases">
        <authorList>
            <consortium name="Pathogen Informatics"/>
            <person name="Doyle S."/>
        </authorList>
    </citation>
    <scope>NUCLEOTIDE SEQUENCE [LARGE SCALE GENOMIC DNA]</scope>
    <source>
        <strain evidence="3 4">NCTC11091</strain>
    </source>
</reference>
<dbReference type="InterPro" id="IPR011990">
    <property type="entry name" value="TPR-like_helical_dom_sf"/>
</dbReference>
<evidence type="ECO:0000256" key="2">
    <source>
        <dbReference type="ARBA" id="ARBA00022803"/>
    </source>
</evidence>
<name>A0A378Q196_9GAMM</name>
<dbReference type="GO" id="GO:0008233">
    <property type="term" value="F:peptidase activity"/>
    <property type="evidence" value="ECO:0007669"/>
    <property type="project" value="UniProtKB-KW"/>
</dbReference>
<dbReference type="PANTHER" id="PTHR44943">
    <property type="entry name" value="CELLULOSE SYNTHASE OPERON PROTEIN C"/>
    <property type="match status" value="1"/>
</dbReference>
<dbReference type="AlphaFoldDB" id="A0A378Q196"/>
<dbReference type="EMBL" id="UGQA01000001">
    <property type="protein sequence ID" value="STY94445.1"/>
    <property type="molecule type" value="Genomic_DNA"/>
</dbReference>
<dbReference type="RefSeq" id="WP_115253973.1">
    <property type="nucleotide sequence ID" value="NZ_MXAO01000013.1"/>
</dbReference>
<dbReference type="PANTHER" id="PTHR44943:SF8">
    <property type="entry name" value="TPR REPEAT-CONTAINING PROTEIN MJ0263"/>
    <property type="match status" value="1"/>
</dbReference>
<dbReference type="Proteomes" id="UP000255193">
    <property type="component" value="Unassembled WGS sequence"/>
</dbReference>
<dbReference type="InterPro" id="IPR051685">
    <property type="entry name" value="Ycf3/AcsC/BcsC/TPR_MFPF"/>
</dbReference>
<keyword evidence="3" id="KW-0645">Protease</keyword>
<gene>
    <name evidence="3" type="ORF">NCTC11091_00209</name>
</gene>
<keyword evidence="3" id="KW-0378">Hydrolase</keyword>
<dbReference type="GO" id="GO:0006508">
    <property type="term" value="P:proteolysis"/>
    <property type="evidence" value="ECO:0007669"/>
    <property type="project" value="UniProtKB-KW"/>
</dbReference>
<organism evidence="3 4">
    <name type="scientific">Faucicola atlantae</name>
    <dbReference type="NCBI Taxonomy" id="34059"/>
    <lineage>
        <taxon>Bacteria</taxon>
        <taxon>Pseudomonadati</taxon>
        <taxon>Pseudomonadota</taxon>
        <taxon>Gammaproteobacteria</taxon>
        <taxon>Moraxellales</taxon>
        <taxon>Moraxellaceae</taxon>
        <taxon>Faucicola</taxon>
    </lineage>
</organism>
<dbReference type="SUPFAM" id="SSF48452">
    <property type="entry name" value="TPR-like"/>
    <property type="match status" value="2"/>
</dbReference>
<keyword evidence="2" id="KW-0802">TPR repeat</keyword>
<evidence type="ECO:0000313" key="3">
    <source>
        <dbReference type="EMBL" id="STY94445.1"/>
    </source>
</evidence>
<sequence length="573" mass="64119">MNLLVLSLYPPLPTVTDALKRVAVGMVLAVGMGQINAAPMQASSYTSAASAITPAANPTATSQPALYNIMLAEFAAQRGDIGKALAIYRQQAFLENAAPVFERALDLSLRYDTPDSALTFAHAWQTQHPDDVPALFYVTYLALKAHQYELAGERLNEILQYDPNADLSQILAGIYPTDRQSQRELLDTLQKLDIKTNPTLLVMKAGLLLQFNESQAALDAINRALKQRPTSPAYLTLKADILQTLAQPAEVKRFIAEARRTLPDNKSLFLYQTRYLIEQGDTLGAWQNLNDDKNRAFLADDDIKLLAGLVGIDSQRYTDAEHWLTELTQSPEYRSQAYYYLATSAERQHQDDRAIAAYANVMQPDLVLAARKRQINLLITQQRYSEALASAVKLRRDFDRFAAQSYILEADVWARTGRREQAINTLNSAQAALPDNRDIVFAKVLLMPDTNPAAKLPLLTELVRTAPNQVDYQLEYARTLVSLKTRSDEVNALLMPLINDREVGLKARQILAQQALHQQQYTQVVNLLEDNFDILPDIISGLLLREAYNKLGNHAEATRVDKILQDLLQSGER</sequence>
<dbReference type="Gene3D" id="1.25.40.10">
    <property type="entry name" value="Tetratricopeptide repeat domain"/>
    <property type="match status" value="2"/>
</dbReference>
<evidence type="ECO:0000256" key="1">
    <source>
        <dbReference type="ARBA" id="ARBA00022737"/>
    </source>
</evidence>
<accession>A0A378Q196</accession>
<keyword evidence="1" id="KW-0677">Repeat</keyword>
<proteinExistence type="predicted"/>
<protein>
    <submittedName>
        <fullName evidence="3">Zn-dependent protease, contains TPR repeats</fullName>
    </submittedName>
</protein>
<evidence type="ECO:0000313" key="4">
    <source>
        <dbReference type="Proteomes" id="UP000255193"/>
    </source>
</evidence>